<accession>A0AAN7SIW2</accession>
<reference evidence="1 2" key="1">
    <citation type="journal article" date="2023" name="J. Hered.">
        <title>Chromosome-level genome of the wood stork (Mycteria americana) provides insight into avian chromosome evolution.</title>
        <authorList>
            <person name="Flamio R. Jr."/>
            <person name="Ramstad K.M."/>
        </authorList>
    </citation>
    <scope>NUCLEOTIDE SEQUENCE [LARGE SCALE GENOMIC DNA]</scope>
    <source>
        <strain evidence="1">JAX WOST 10</strain>
    </source>
</reference>
<protein>
    <recommendedName>
        <fullName evidence="3">Rna-directed dna polymerase from mobile element jockey-like</fullName>
    </recommendedName>
</protein>
<dbReference type="Proteomes" id="UP001333110">
    <property type="component" value="Unassembled WGS sequence"/>
</dbReference>
<proteinExistence type="predicted"/>
<sequence length="89" mass="9706">MAFTQAGSMSQVGFPQGPILVPTLVNISINDLDDGTESTLTKFVDDTKLSGEVDTSGGKAILQRDLDSLEEWAHKNSMTTFLKFRSLLQ</sequence>
<dbReference type="AlphaFoldDB" id="A0AAN7SIW2"/>
<dbReference type="PANTHER" id="PTHR33332">
    <property type="entry name" value="REVERSE TRANSCRIPTASE DOMAIN-CONTAINING PROTEIN"/>
    <property type="match status" value="1"/>
</dbReference>
<organism evidence="1 2">
    <name type="scientific">Mycteria americana</name>
    <name type="common">Wood stork</name>
    <dbReference type="NCBI Taxonomy" id="33587"/>
    <lineage>
        <taxon>Eukaryota</taxon>
        <taxon>Metazoa</taxon>
        <taxon>Chordata</taxon>
        <taxon>Craniata</taxon>
        <taxon>Vertebrata</taxon>
        <taxon>Euteleostomi</taxon>
        <taxon>Archelosauria</taxon>
        <taxon>Archosauria</taxon>
        <taxon>Dinosauria</taxon>
        <taxon>Saurischia</taxon>
        <taxon>Theropoda</taxon>
        <taxon>Coelurosauria</taxon>
        <taxon>Aves</taxon>
        <taxon>Neognathae</taxon>
        <taxon>Neoaves</taxon>
        <taxon>Aequornithes</taxon>
        <taxon>Ciconiiformes</taxon>
        <taxon>Ciconiidae</taxon>
        <taxon>Mycteria</taxon>
    </lineage>
</organism>
<evidence type="ECO:0000313" key="2">
    <source>
        <dbReference type="Proteomes" id="UP001333110"/>
    </source>
</evidence>
<keyword evidence="2" id="KW-1185">Reference proteome</keyword>
<gene>
    <name evidence="1" type="ORF">QYF61_007661</name>
</gene>
<evidence type="ECO:0008006" key="3">
    <source>
        <dbReference type="Google" id="ProtNLM"/>
    </source>
</evidence>
<evidence type="ECO:0000313" key="1">
    <source>
        <dbReference type="EMBL" id="KAK4829938.1"/>
    </source>
</evidence>
<comment type="caution">
    <text evidence="1">The sequence shown here is derived from an EMBL/GenBank/DDBJ whole genome shotgun (WGS) entry which is preliminary data.</text>
</comment>
<name>A0AAN7SIW2_MYCAM</name>
<dbReference type="EMBL" id="JAUNZN010000001">
    <property type="protein sequence ID" value="KAK4829938.1"/>
    <property type="molecule type" value="Genomic_DNA"/>
</dbReference>